<dbReference type="AlphaFoldDB" id="A0A6J5JTN9"/>
<dbReference type="Proteomes" id="UP000494301">
    <property type="component" value="Unassembled WGS sequence"/>
</dbReference>
<sequence length="182" mass="20816">MVHSARLSDKPLNFQRPRLTAEQSHLIARYPLFFRAMQNPEAYPSNLANVGIQCGLGWYPIIEDAAREIEHELRTMWSEPFKNPEGLSAMDEELLSGRRAYPILPFCTDISQVEGELMMGIEPGHLCDMAAWKRLRKSVEQAASKSRYTCESCGKPGKFREIHWRHVYCDGCIHPFAFDSPS</sequence>
<proteinExistence type="predicted"/>
<gene>
    <name evidence="1" type="ORF">BLA3211_08061</name>
</gene>
<accession>A0A6J5JTN9</accession>
<dbReference type="EMBL" id="CABWIL020000048">
    <property type="protein sequence ID" value="CAB3974541.1"/>
    <property type="molecule type" value="Genomic_DNA"/>
</dbReference>
<name>A0A6J5JTN9_9BURK</name>
<organism evidence="1 2">
    <name type="scientific">Burkholderia aenigmatica</name>
    <dbReference type="NCBI Taxonomy" id="2015348"/>
    <lineage>
        <taxon>Bacteria</taxon>
        <taxon>Pseudomonadati</taxon>
        <taxon>Pseudomonadota</taxon>
        <taxon>Betaproteobacteria</taxon>
        <taxon>Burkholderiales</taxon>
        <taxon>Burkholderiaceae</taxon>
        <taxon>Burkholderia</taxon>
        <taxon>Burkholderia cepacia complex</taxon>
    </lineage>
</organism>
<reference evidence="1 2" key="1">
    <citation type="submission" date="2020-04" db="EMBL/GenBank/DDBJ databases">
        <authorList>
            <person name="Depoorter E."/>
        </authorList>
    </citation>
    <scope>NUCLEOTIDE SEQUENCE [LARGE SCALE GENOMIC DNA]</scope>
    <source>
        <strain evidence="1 2">BCC0217</strain>
    </source>
</reference>
<evidence type="ECO:0000313" key="2">
    <source>
        <dbReference type="Proteomes" id="UP000494301"/>
    </source>
</evidence>
<evidence type="ECO:0000313" key="1">
    <source>
        <dbReference type="EMBL" id="CAB3974541.1"/>
    </source>
</evidence>
<protein>
    <submittedName>
        <fullName evidence="1">Uncharacterized protein</fullName>
    </submittedName>
</protein>